<keyword evidence="4" id="KW-1015">Disulfide bond</keyword>
<evidence type="ECO:0000256" key="2">
    <source>
        <dbReference type="ARBA" id="ARBA00022801"/>
    </source>
</evidence>
<dbReference type="STRING" id="645274.SAMN04487901_12120"/>
<dbReference type="EMBL" id="FNCQ01000021">
    <property type="protein sequence ID" value="SDH25693.1"/>
    <property type="molecule type" value="Genomic_DNA"/>
</dbReference>
<sequence>MKQLTLTIISALLSLGMAQAQNTEEMATFRTWAMTPPMGWNSWDCYYSSVTEKEVLQNAQYLVDNDLVKYGWEYVVVDIRWYCNHPSLGGGNYNQRGDQDYVLDEYGRYLPSPSRFPSCMVDGKNEGFKALAQKIHDMGLKFGIHIMRGVPKSVMGSTYKLKGSESTPWSQVYNGTTSPCTWLKDNLLVKNNEAGQTYYNSIMDLYAEWGVDFLKIDDLSRPFYTDEIHMIRKAIDQTNRPIVLSLSPGKTQYQYAGECLENANMWRMMDDLWDNWSDVDAVFNEAHAWETVTRPGNYADCDMLPLGQIAMTIGDAGYTAADNGRWTNLSQNEQLTMMTLWGICHSPLFFGGEMTKNDAFTLSLLNNEEYHQMHKYGEDAHQVMNDEDNGRVAWTSHIGDTRYLALFQRDNTRWVMGNKALYKSEVVAYTTDGHAVDVDIEWPEGEKTLVLVVDDGGDNYNYDHGDWINPTLVLRDGTEVPLTGTYKTRQYTKSYFNRVYENKNVDNGGKMKVMGVTYDCGFSTDANAAIFFTIPEDMDVVRFKAMAAADDSGIGQQGATTSIRFMVFAQNPLTDEQDDAAARSGLISRTGTKSKTLETDITGAEQLKIVVSNWGDGFAYDRADLINPVLIDAEGNETSLTTLRQTSYQSEWGSLHVNKNVEGGTLKVDGQSYDTGLGMNAQCTLIYDLPSGHSWKTFRALCGYDSSCDTDNSSASGTTMEFIFYVTKKETYDFDLTQLGYGATESVPVHDIWADEDLDTATGSFSTTVPSHGVKLFRLGNKATTGINNPTTPAVQSSIFNLQPSIYNLQGQRVSADWKGIQIQNGKKRVK</sequence>
<evidence type="ECO:0000313" key="7">
    <source>
        <dbReference type="EMBL" id="SDH25693.1"/>
    </source>
</evidence>
<dbReference type="Gene3D" id="3.20.20.70">
    <property type="entry name" value="Aldolase class I"/>
    <property type="match status" value="1"/>
</dbReference>
<dbReference type="InterPro" id="IPR017853">
    <property type="entry name" value="GH"/>
</dbReference>
<dbReference type="InterPro" id="IPR008979">
    <property type="entry name" value="Galactose-bd-like_sf"/>
</dbReference>
<dbReference type="AlphaFoldDB" id="A0A1G8AXX9"/>
<dbReference type="GO" id="GO:0005975">
    <property type="term" value="P:carbohydrate metabolic process"/>
    <property type="evidence" value="ECO:0007669"/>
    <property type="project" value="InterPro"/>
</dbReference>
<dbReference type="Gene3D" id="2.60.120.1060">
    <property type="entry name" value="NPCBM/NEW2 domain"/>
    <property type="match status" value="3"/>
</dbReference>
<organism evidence="7 8">
    <name type="scientific">Prevotella communis</name>
    <dbReference type="NCBI Taxonomy" id="2913614"/>
    <lineage>
        <taxon>Bacteria</taxon>
        <taxon>Pseudomonadati</taxon>
        <taxon>Bacteroidota</taxon>
        <taxon>Bacteroidia</taxon>
        <taxon>Bacteroidales</taxon>
        <taxon>Prevotellaceae</taxon>
        <taxon>Prevotella</taxon>
    </lineage>
</organism>
<feature type="signal peptide" evidence="5">
    <location>
        <begin position="1"/>
        <end position="20"/>
    </location>
</feature>
<protein>
    <recommendedName>
        <fullName evidence="4">Alpha-galactosidase</fullName>
        <ecNumber evidence="4">3.2.1.22</ecNumber>
    </recommendedName>
    <alternativeName>
        <fullName evidence="4">Melibiase</fullName>
    </alternativeName>
</protein>
<dbReference type="SUPFAM" id="SSF49785">
    <property type="entry name" value="Galactose-binding domain-like"/>
    <property type="match status" value="3"/>
</dbReference>
<comment type="similarity">
    <text evidence="1 4">Belongs to the glycosyl hydrolase 27 family.</text>
</comment>
<dbReference type="EC" id="3.2.1.22" evidence="4"/>
<evidence type="ECO:0000259" key="6">
    <source>
        <dbReference type="SMART" id="SM00776"/>
    </source>
</evidence>
<keyword evidence="3 4" id="KW-0326">Glycosidase</keyword>
<evidence type="ECO:0000256" key="1">
    <source>
        <dbReference type="ARBA" id="ARBA00009743"/>
    </source>
</evidence>
<evidence type="ECO:0000256" key="5">
    <source>
        <dbReference type="SAM" id="SignalP"/>
    </source>
</evidence>
<dbReference type="SUPFAM" id="SSF51445">
    <property type="entry name" value="(Trans)glycosidases"/>
    <property type="match status" value="1"/>
</dbReference>
<dbReference type="SUPFAM" id="SSF51011">
    <property type="entry name" value="Glycosyl hydrolase domain"/>
    <property type="match status" value="1"/>
</dbReference>
<dbReference type="PRINTS" id="PR00740">
    <property type="entry name" value="GLHYDRLASE27"/>
</dbReference>
<evidence type="ECO:0000313" key="8">
    <source>
        <dbReference type="Proteomes" id="UP000198779"/>
    </source>
</evidence>
<dbReference type="SMART" id="SM00776">
    <property type="entry name" value="NPCBM"/>
    <property type="match status" value="2"/>
</dbReference>
<feature type="domain" description="Glycosyl hydrolase family 98 putative carbohydrate-binding module" evidence="6">
    <location>
        <begin position="633"/>
        <end position="760"/>
    </location>
</feature>
<name>A0A1G8AXX9_9BACT</name>
<keyword evidence="2 4" id="KW-0378">Hydrolase</keyword>
<dbReference type="InterPro" id="IPR038637">
    <property type="entry name" value="NPCBM_sf"/>
</dbReference>
<accession>A0A1G8AXX9</accession>
<dbReference type="CDD" id="cd14792">
    <property type="entry name" value="GH27"/>
    <property type="match status" value="1"/>
</dbReference>
<dbReference type="Proteomes" id="UP000198779">
    <property type="component" value="Unassembled WGS sequence"/>
</dbReference>
<dbReference type="PANTHER" id="PTHR11452:SF42">
    <property type="entry name" value="ALPHA-GALACTOSIDASE"/>
    <property type="match status" value="1"/>
</dbReference>
<dbReference type="InterPro" id="IPR002241">
    <property type="entry name" value="Glyco_hydro_27"/>
</dbReference>
<dbReference type="PANTHER" id="PTHR11452">
    <property type="entry name" value="ALPHA-GALACTOSIDASE/ALPHA-N-ACETYLGALACTOSAMINIDASE"/>
    <property type="match status" value="1"/>
</dbReference>
<comment type="catalytic activity">
    <reaction evidence="4">
        <text>Hydrolysis of terminal, non-reducing alpha-D-galactose residues in alpha-D-galactosides, including galactose oligosaccharides, galactomannans and galactolipids.</text>
        <dbReference type="EC" id="3.2.1.22"/>
    </reaction>
</comment>
<dbReference type="RefSeq" id="WP_091819063.1">
    <property type="nucleotide sequence ID" value="NZ_FNCQ01000021.1"/>
</dbReference>
<feature type="chain" id="PRO_5011455416" description="Alpha-galactosidase" evidence="5">
    <location>
        <begin position="21"/>
        <end position="831"/>
    </location>
</feature>
<reference evidence="8" key="1">
    <citation type="submission" date="2016-10" db="EMBL/GenBank/DDBJ databases">
        <authorList>
            <person name="Varghese N."/>
            <person name="Submissions S."/>
        </authorList>
    </citation>
    <scope>NUCLEOTIDE SEQUENCE [LARGE SCALE GENOMIC DNA]</scope>
    <source>
        <strain evidence="8">BP1-148</strain>
    </source>
</reference>
<keyword evidence="5" id="KW-0732">Signal</keyword>
<keyword evidence="8" id="KW-1185">Reference proteome</keyword>
<dbReference type="InterPro" id="IPR013222">
    <property type="entry name" value="Glyco_hyd_98_carb-bd"/>
</dbReference>
<dbReference type="Pfam" id="PF08305">
    <property type="entry name" value="NPCBM"/>
    <property type="match status" value="3"/>
</dbReference>
<proteinExistence type="inferred from homology"/>
<evidence type="ECO:0000256" key="4">
    <source>
        <dbReference type="RuleBase" id="RU361168"/>
    </source>
</evidence>
<dbReference type="Pfam" id="PF16499">
    <property type="entry name" value="Melibiase_2"/>
    <property type="match status" value="1"/>
</dbReference>
<dbReference type="InterPro" id="IPR013785">
    <property type="entry name" value="Aldolase_TIM"/>
</dbReference>
<feature type="domain" description="Glycosyl hydrolase family 98 putative carbohydrate-binding module" evidence="6">
    <location>
        <begin position="477"/>
        <end position="632"/>
    </location>
</feature>
<dbReference type="GO" id="GO:0004557">
    <property type="term" value="F:alpha-galactosidase activity"/>
    <property type="evidence" value="ECO:0007669"/>
    <property type="project" value="UniProtKB-EC"/>
</dbReference>
<gene>
    <name evidence="7" type="ORF">SAMN04487901_12120</name>
</gene>
<evidence type="ECO:0000256" key="3">
    <source>
        <dbReference type="ARBA" id="ARBA00023295"/>
    </source>
</evidence>